<dbReference type="InterPro" id="IPR029044">
    <property type="entry name" value="Nucleotide-diphossugar_trans"/>
</dbReference>
<evidence type="ECO:0000259" key="1">
    <source>
        <dbReference type="Pfam" id="PF00535"/>
    </source>
</evidence>
<dbReference type="Proteomes" id="UP000746690">
    <property type="component" value="Unassembled WGS sequence"/>
</dbReference>
<dbReference type="Gene3D" id="3.90.550.10">
    <property type="entry name" value="Spore Coat Polysaccharide Biosynthesis Protein SpsA, Chain A"/>
    <property type="match status" value="1"/>
</dbReference>
<accession>A0ABX1RWR7</accession>
<dbReference type="PANTHER" id="PTHR43685">
    <property type="entry name" value="GLYCOSYLTRANSFERASE"/>
    <property type="match status" value="1"/>
</dbReference>
<reference evidence="2 3" key="1">
    <citation type="submission" date="2020-04" db="EMBL/GenBank/DDBJ databases">
        <title>A Flavivirga sp. nov.</title>
        <authorList>
            <person name="Sun X."/>
        </authorList>
    </citation>
    <scope>NUCLEOTIDE SEQUENCE [LARGE SCALE GENOMIC DNA]</scope>
    <source>
        <strain evidence="2 3">Y03</strain>
    </source>
</reference>
<comment type="caution">
    <text evidence="2">The sequence shown here is derived from an EMBL/GenBank/DDBJ whole genome shotgun (WGS) entry which is preliminary data.</text>
</comment>
<gene>
    <name evidence="2" type="ORF">HHX25_10900</name>
</gene>
<dbReference type="CDD" id="cd00761">
    <property type="entry name" value="Glyco_tranf_GTA_type"/>
    <property type="match status" value="1"/>
</dbReference>
<dbReference type="InterPro" id="IPR001173">
    <property type="entry name" value="Glyco_trans_2-like"/>
</dbReference>
<protein>
    <submittedName>
        <fullName evidence="2">Glycosyltransferase family 2 protein</fullName>
    </submittedName>
</protein>
<sequence length="320" mass="37712">MDKLNHPFFSVIIPLYNKEQYIQDTIKSVLKQSFKDFEIIIVNDGSTDNSLEKSETALSNFENYTIINQENKGLSSSRNKGISISKGQIIALLDADDLWHELFLESIHELYLSFPEASFYGTDYLEKYSETNILETKKNITPKLNNTKFLIKDFFLANKFQSIICQSSMAFKKEVTETISFNETINYAEDVDFYLKSFTRYKLAYYYKPLSTILNNIPNQITKIGIKNKTLPNLDFYEKNNPNNLSLKKYLDFKRYMYAIQYKINRDKVNLKYYTNNLNYNNLTLKQRILLRSPLLLLKTIKFIKKSFLKYNIRLTSFKS</sequence>
<dbReference type="RefSeq" id="WP_169673060.1">
    <property type="nucleotide sequence ID" value="NZ_JABBHF010000005.1"/>
</dbReference>
<name>A0ABX1RWR7_9FLAO</name>
<dbReference type="Pfam" id="PF00535">
    <property type="entry name" value="Glycos_transf_2"/>
    <property type="match status" value="1"/>
</dbReference>
<dbReference type="EMBL" id="JABBHF010000005">
    <property type="protein sequence ID" value="NMH88017.1"/>
    <property type="molecule type" value="Genomic_DNA"/>
</dbReference>
<feature type="domain" description="Glycosyltransferase 2-like" evidence="1">
    <location>
        <begin position="10"/>
        <end position="176"/>
    </location>
</feature>
<organism evidence="2 3">
    <name type="scientific">Flavivirga algicola</name>
    <dbReference type="NCBI Taxonomy" id="2729136"/>
    <lineage>
        <taxon>Bacteria</taxon>
        <taxon>Pseudomonadati</taxon>
        <taxon>Bacteroidota</taxon>
        <taxon>Flavobacteriia</taxon>
        <taxon>Flavobacteriales</taxon>
        <taxon>Flavobacteriaceae</taxon>
        <taxon>Flavivirga</taxon>
    </lineage>
</organism>
<dbReference type="PANTHER" id="PTHR43685:SF2">
    <property type="entry name" value="GLYCOSYLTRANSFERASE 2-LIKE DOMAIN-CONTAINING PROTEIN"/>
    <property type="match status" value="1"/>
</dbReference>
<dbReference type="InterPro" id="IPR050834">
    <property type="entry name" value="Glycosyltransf_2"/>
</dbReference>
<proteinExistence type="predicted"/>
<evidence type="ECO:0000313" key="2">
    <source>
        <dbReference type="EMBL" id="NMH88017.1"/>
    </source>
</evidence>
<evidence type="ECO:0000313" key="3">
    <source>
        <dbReference type="Proteomes" id="UP000746690"/>
    </source>
</evidence>
<dbReference type="SUPFAM" id="SSF53448">
    <property type="entry name" value="Nucleotide-diphospho-sugar transferases"/>
    <property type="match status" value="1"/>
</dbReference>
<keyword evidence="3" id="KW-1185">Reference proteome</keyword>